<name>A0ABW1V3R1_9BACL</name>
<dbReference type="EMBL" id="JBHSTE010000002">
    <property type="protein sequence ID" value="MFC6332081.1"/>
    <property type="molecule type" value="Genomic_DNA"/>
</dbReference>
<comment type="caution">
    <text evidence="1">The sequence shown here is derived from an EMBL/GenBank/DDBJ whole genome shotgun (WGS) entry which is preliminary data.</text>
</comment>
<dbReference type="InterPro" id="IPR049739">
    <property type="entry name" value="YraL-like"/>
</dbReference>
<dbReference type="SUPFAM" id="SSF46689">
    <property type="entry name" value="Homeodomain-like"/>
    <property type="match status" value="1"/>
</dbReference>
<protein>
    <submittedName>
        <fullName evidence="1">CD3324 family protein</fullName>
    </submittedName>
</protein>
<sequence length="240" mass="28386">MKYENAGDVLPAHLLEEIKKYAAGKLLYVPLEKERKAWGELSGYRHMLVKRNQLIVNMFLHGVEVEQLSAKFHLSEETIKKIVYSRKNKFQLTYSPTLKSASEYSEAGLLEEWIHTYLLFHRRNEIFSDGLRLCYRYYIGPIMMPLSLFQRSSGPEYDMKWKVHPEVFEHRVSEWLNKIVQTEDTPPLLINYEHNKFEINSDNPLYEALVRSRVAEYPVIIWITAKECHDAFLNTYGMYV</sequence>
<dbReference type="RefSeq" id="WP_379232069.1">
    <property type="nucleotide sequence ID" value="NZ_JBHSTE010000002.1"/>
</dbReference>
<dbReference type="Proteomes" id="UP001596233">
    <property type="component" value="Unassembled WGS sequence"/>
</dbReference>
<accession>A0ABW1V3R1</accession>
<evidence type="ECO:0000313" key="2">
    <source>
        <dbReference type="Proteomes" id="UP001596233"/>
    </source>
</evidence>
<reference evidence="2" key="1">
    <citation type="journal article" date="2019" name="Int. J. Syst. Evol. Microbiol.">
        <title>The Global Catalogue of Microorganisms (GCM) 10K type strain sequencing project: providing services to taxonomists for standard genome sequencing and annotation.</title>
        <authorList>
            <consortium name="The Broad Institute Genomics Platform"/>
            <consortium name="The Broad Institute Genome Sequencing Center for Infectious Disease"/>
            <person name="Wu L."/>
            <person name="Ma J."/>
        </authorList>
    </citation>
    <scope>NUCLEOTIDE SEQUENCE [LARGE SCALE GENOMIC DNA]</scope>
    <source>
        <strain evidence="2">PCU 280</strain>
    </source>
</reference>
<dbReference type="NCBIfam" id="NF040785">
    <property type="entry name" value="CD3324_fam"/>
    <property type="match status" value="1"/>
</dbReference>
<keyword evidence="2" id="KW-1185">Reference proteome</keyword>
<dbReference type="InterPro" id="IPR009057">
    <property type="entry name" value="Homeodomain-like_sf"/>
</dbReference>
<organism evidence="1 2">
    <name type="scientific">Paenibacillus septentrionalis</name>
    <dbReference type="NCBI Taxonomy" id="429342"/>
    <lineage>
        <taxon>Bacteria</taxon>
        <taxon>Bacillati</taxon>
        <taxon>Bacillota</taxon>
        <taxon>Bacilli</taxon>
        <taxon>Bacillales</taxon>
        <taxon>Paenibacillaceae</taxon>
        <taxon>Paenibacillus</taxon>
    </lineage>
</organism>
<proteinExistence type="predicted"/>
<evidence type="ECO:0000313" key="1">
    <source>
        <dbReference type="EMBL" id="MFC6332081.1"/>
    </source>
</evidence>
<gene>
    <name evidence="1" type="ORF">ACFP56_05555</name>
</gene>